<dbReference type="SUPFAM" id="SSF55620">
    <property type="entry name" value="Tetrahydrobiopterin biosynthesis enzymes-like"/>
    <property type="match status" value="1"/>
</dbReference>
<evidence type="ECO:0000256" key="1">
    <source>
        <dbReference type="ARBA" id="ARBA00001052"/>
    </source>
</evidence>
<comment type="similarity">
    <text evidence="3 7">Belongs to the GTP cyclohydrolase I family.</text>
</comment>
<dbReference type="GO" id="GO:0006729">
    <property type="term" value="P:tetrahydrobiopterin biosynthetic process"/>
    <property type="evidence" value="ECO:0007669"/>
    <property type="project" value="TreeGrafter"/>
</dbReference>
<dbReference type="GO" id="GO:0008270">
    <property type="term" value="F:zinc ion binding"/>
    <property type="evidence" value="ECO:0007669"/>
    <property type="project" value="UniProtKB-UniRule"/>
</dbReference>
<comment type="subunit">
    <text evidence="4">Toroid-shaped homodecamer, composed of two pentamers of five dimers.</text>
</comment>
<keyword evidence="7" id="KW-0547">Nucleotide-binding</keyword>
<dbReference type="FunFam" id="3.30.1130.10:FF:000001">
    <property type="entry name" value="GTP cyclohydrolase 1"/>
    <property type="match status" value="1"/>
</dbReference>
<evidence type="ECO:0000256" key="7">
    <source>
        <dbReference type="HAMAP-Rule" id="MF_00223"/>
    </source>
</evidence>
<dbReference type="GO" id="GO:0005525">
    <property type="term" value="F:GTP binding"/>
    <property type="evidence" value="ECO:0007669"/>
    <property type="project" value="UniProtKB-KW"/>
</dbReference>
<feature type="binding site" evidence="7">
    <location>
        <position position="109"/>
    </location>
    <ligand>
        <name>Zn(2+)</name>
        <dbReference type="ChEBI" id="CHEBI:29105"/>
    </ligand>
</feature>
<evidence type="ECO:0000256" key="8">
    <source>
        <dbReference type="SAM" id="MobiDB-lite"/>
    </source>
</evidence>
<protein>
    <recommendedName>
        <fullName evidence="7">GTP cyclohydrolase 1</fullName>
        <ecNumber evidence="7">3.5.4.16</ecNumber>
    </recommendedName>
    <alternativeName>
        <fullName evidence="7">GTP cyclohydrolase I</fullName>
        <shortName evidence="7">GTP-CH-I</shortName>
    </alternativeName>
</protein>
<dbReference type="AlphaFoldDB" id="A0A7M2WVZ1"/>
<feature type="binding site" evidence="7">
    <location>
        <position position="106"/>
    </location>
    <ligand>
        <name>Zn(2+)</name>
        <dbReference type="ChEBI" id="CHEBI:29105"/>
    </ligand>
</feature>
<dbReference type="GO" id="GO:0005737">
    <property type="term" value="C:cytoplasm"/>
    <property type="evidence" value="ECO:0007669"/>
    <property type="project" value="TreeGrafter"/>
</dbReference>
<dbReference type="InterPro" id="IPR020602">
    <property type="entry name" value="GTP_CycHdrlase_I_dom"/>
</dbReference>
<keyword evidence="7" id="KW-0862">Zinc</keyword>
<dbReference type="InterPro" id="IPR018234">
    <property type="entry name" value="GTP_CycHdrlase_I_CS"/>
</dbReference>
<evidence type="ECO:0000256" key="5">
    <source>
        <dbReference type="ARBA" id="ARBA00022563"/>
    </source>
</evidence>
<comment type="pathway">
    <text evidence="2 7">Cofactor biosynthesis; 7,8-dihydroneopterin triphosphate biosynthesis; 7,8-dihydroneopterin triphosphate from GTP: step 1/1.</text>
</comment>
<dbReference type="UniPathway" id="UPA00848">
    <property type="reaction ID" value="UER00151"/>
</dbReference>
<dbReference type="FunFam" id="1.10.286.10:FF:000001">
    <property type="entry name" value="GTP cyclohydrolase 1"/>
    <property type="match status" value="1"/>
</dbReference>
<dbReference type="Gene3D" id="3.30.1130.10">
    <property type="match status" value="1"/>
</dbReference>
<dbReference type="GO" id="GO:0006730">
    <property type="term" value="P:one-carbon metabolic process"/>
    <property type="evidence" value="ECO:0007669"/>
    <property type="project" value="UniProtKB-UniRule"/>
</dbReference>
<dbReference type="PROSITE" id="PS00859">
    <property type="entry name" value="GTP_CYCLOHYDROL_1_1"/>
    <property type="match status" value="1"/>
</dbReference>
<organism evidence="10 11">
    <name type="scientific">Humisphaera borealis</name>
    <dbReference type="NCBI Taxonomy" id="2807512"/>
    <lineage>
        <taxon>Bacteria</taxon>
        <taxon>Pseudomonadati</taxon>
        <taxon>Planctomycetota</taxon>
        <taxon>Phycisphaerae</taxon>
        <taxon>Tepidisphaerales</taxon>
        <taxon>Tepidisphaeraceae</taxon>
        <taxon>Humisphaera</taxon>
    </lineage>
</organism>
<evidence type="ECO:0000256" key="3">
    <source>
        <dbReference type="ARBA" id="ARBA00008085"/>
    </source>
</evidence>
<gene>
    <name evidence="7 10" type="primary">folE</name>
    <name evidence="10" type="ORF">IPV69_20840</name>
</gene>
<sequence length="221" mass="24575">MASIRRDIDPHDLEDEDDATEPKSANMAPAKVDIPRIEHAVREILIAVGEDPDREGLIKTPNRVARAYGELMAGLQDDPRRHLKTVFNERYDEVVLLRDIEFHSLCEHHLLPFTGRAHVAYLPDGKVVGLSKLARLVEGFARRPQVQERLTTQIADAIMEELSPIGSACVIEAVHTCMTIRGAKKHGSTMVTSALRGIFKENSASRSEILSLMYSKASSKV</sequence>
<dbReference type="PANTHER" id="PTHR11109:SF7">
    <property type="entry name" value="GTP CYCLOHYDROLASE 1"/>
    <property type="match status" value="1"/>
</dbReference>
<feature type="compositionally biased region" description="Basic and acidic residues" evidence="8">
    <location>
        <begin position="1"/>
        <end position="11"/>
    </location>
</feature>
<feature type="binding site" evidence="7">
    <location>
        <position position="177"/>
    </location>
    <ligand>
        <name>Zn(2+)</name>
        <dbReference type="ChEBI" id="CHEBI:29105"/>
    </ligand>
</feature>
<dbReference type="GO" id="GO:0046654">
    <property type="term" value="P:tetrahydrofolate biosynthetic process"/>
    <property type="evidence" value="ECO:0007669"/>
    <property type="project" value="UniProtKB-UniRule"/>
</dbReference>
<keyword evidence="7" id="KW-0479">Metal-binding</keyword>
<evidence type="ECO:0000313" key="11">
    <source>
        <dbReference type="Proteomes" id="UP000593765"/>
    </source>
</evidence>
<name>A0A7M2WVZ1_9BACT</name>
<dbReference type="EMBL" id="CP063458">
    <property type="protein sequence ID" value="QOV88660.1"/>
    <property type="molecule type" value="Genomic_DNA"/>
</dbReference>
<dbReference type="PANTHER" id="PTHR11109">
    <property type="entry name" value="GTP CYCLOHYDROLASE I"/>
    <property type="match status" value="1"/>
</dbReference>
<dbReference type="NCBIfam" id="NF006825">
    <property type="entry name" value="PRK09347.1-2"/>
    <property type="match status" value="1"/>
</dbReference>
<dbReference type="EC" id="3.5.4.16" evidence="7"/>
<dbReference type="HAMAP" id="MF_00223">
    <property type="entry name" value="FolE"/>
    <property type="match status" value="1"/>
</dbReference>
<evidence type="ECO:0000313" key="10">
    <source>
        <dbReference type="EMBL" id="QOV88660.1"/>
    </source>
</evidence>
<dbReference type="InterPro" id="IPR043134">
    <property type="entry name" value="GTP-CH-I_N"/>
</dbReference>
<dbReference type="NCBIfam" id="TIGR00063">
    <property type="entry name" value="folE"/>
    <property type="match status" value="1"/>
</dbReference>
<feature type="region of interest" description="Disordered" evidence="8">
    <location>
        <begin position="1"/>
        <end position="31"/>
    </location>
</feature>
<dbReference type="InterPro" id="IPR043133">
    <property type="entry name" value="GTP-CH-I_C/QueF"/>
</dbReference>
<evidence type="ECO:0000256" key="6">
    <source>
        <dbReference type="ARBA" id="ARBA00022801"/>
    </source>
</evidence>
<dbReference type="PROSITE" id="PS00860">
    <property type="entry name" value="GTP_CYCLOHYDROL_1_2"/>
    <property type="match status" value="1"/>
</dbReference>
<comment type="subunit">
    <text evidence="7">Homopolymer.</text>
</comment>
<evidence type="ECO:0000256" key="2">
    <source>
        <dbReference type="ARBA" id="ARBA00005080"/>
    </source>
</evidence>
<keyword evidence="7" id="KW-0342">GTP-binding</keyword>
<dbReference type="InterPro" id="IPR001474">
    <property type="entry name" value="GTP_CycHdrlase_I"/>
</dbReference>
<evidence type="ECO:0000259" key="9">
    <source>
        <dbReference type="Pfam" id="PF01227"/>
    </source>
</evidence>
<reference evidence="10 11" key="1">
    <citation type="submission" date="2020-10" db="EMBL/GenBank/DDBJ databases">
        <title>Wide distribution of Phycisphaera-like planctomycetes from WD2101 soil group in peatlands and genome analysis of the first cultivated representative.</title>
        <authorList>
            <person name="Dedysh S.N."/>
            <person name="Beletsky A.V."/>
            <person name="Ivanova A."/>
            <person name="Kulichevskaya I.S."/>
            <person name="Suzina N.E."/>
            <person name="Philippov D.A."/>
            <person name="Rakitin A.L."/>
            <person name="Mardanov A.V."/>
            <person name="Ravin N.V."/>
        </authorList>
    </citation>
    <scope>NUCLEOTIDE SEQUENCE [LARGE SCALE GENOMIC DNA]</scope>
    <source>
        <strain evidence="10 11">M1803</strain>
    </source>
</reference>
<evidence type="ECO:0000256" key="4">
    <source>
        <dbReference type="ARBA" id="ARBA00011857"/>
    </source>
</evidence>
<dbReference type="NCBIfam" id="NF006826">
    <property type="entry name" value="PRK09347.1-3"/>
    <property type="match status" value="1"/>
</dbReference>
<proteinExistence type="inferred from homology"/>
<dbReference type="Proteomes" id="UP000593765">
    <property type="component" value="Chromosome"/>
</dbReference>
<dbReference type="Pfam" id="PF01227">
    <property type="entry name" value="GTP_cyclohydroI"/>
    <property type="match status" value="1"/>
</dbReference>
<keyword evidence="6 7" id="KW-0378">Hydrolase</keyword>
<keyword evidence="5 7" id="KW-0554">One-carbon metabolism</keyword>
<dbReference type="GO" id="GO:0003934">
    <property type="term" value="F:GTP cyclohydrolase I activity"/>
    <property type="evidence" value="ECO:0007669"/>
    <property type="project" value="UniProtKB-UniRule"/>
</dbReference>
<accession>A0A7M2WVZ1</accession>
<dbReference type="Gene3D" id="1.10.286.10">
    <property type="match status" value="1"/>
</dbReference>
<dbReference type="KEGG" id="hbs:IPV69_20840"/>
<feature type="domain" description="GTP cyclohydrolase I" evidence="9">
    <location>
        <begin position="37"/>
        <end position="213"/>
    </location>
</feature>
<keyword evidence="11" id="KW-1185">Reference proteome</keyword>
<comment type="catalytic activity">
    <reaction evidence="1 7">
        <text>GTP + H2O = 7,8-dihydroneopterin 3'-triphosphate + formate + H(+)</text>
        <dbReference type="Rhea" id="RHEA:17473"/>
        <dbReference type="ChEBI" id="CHEBI:15377"/>
        <dbReference type="ChEBI" id="CHEBI:15378"/>
        <dbReference type="ChEBI" id="CHEBI:15740"/>
        <dbReference type="ChEBI" id="CHEBI:37565"/>
        <dbReference type="ChEBI" id="CHEBI:58462"/>
        <dbReference type="EC" id="3.5.4.16"/>
    </reaction>
</comment>